<name>A0AA86NJD8_9EUKA</name>
<dbReference type="EMBL" id="CAXDID020000670">
    <property type="protein sequence ID" value="CAL6109506.1"/>
    <property type="molecule type" value="Genomic_DNA"/>
</dbReference>
<accession>A0AA86NJD8</accession>
<keyword evidence="4" id="KW-1185">Reference proteome</keyword>
<dbReference type="AlphaFoldDB" id="A0AA86NJD8"/>
<evidence type="ECO:0000313" key="3">
    <source>
        <dbReference type="EMBL" id="CAL6109506.1"/>
    </source>
</evidence>
<dbReference type="Proteomes" id="UP001642409">
    <property type="component" value="Unassembled WGS sequence"/>
</dbReference>
<evidence type="ECO:0000313" key="2">
    <source>
        <dbReference type="EMBL" id="CAI9921127.1"/>
    </source>
</evidence>
<dbReference type="EMBL" id="CATOUU010000215">
    <property type="protein sequence ID" value="CAI9921127.1"/>
    <property type="molecule type" value="Genomic_DNA"/>
</dbReference>
<evidence type="ECO:0000313" key="4">
    <source>
        <dbReference type="Proteomes" id="UP001642409"/>
    </source>
</evidence>
<organism evidence="2">
    <name type="scientific">Hexamita inflata</name>
    <dbReference type="NCBI Taxonomy" id="28002"/>
    <lineage>
        <taxon>Eukaryota</taxon>
        <taxon>Metamonada</taxon>
        <taxon>Diplomonadida</taxon>
        <taxon>Hexamitidae</taxon>
        <taxon>Hexamitinae</taxon>
        <taxon>Hexamita</taxon>
    </lineage>
</organism>
<keyword evidence="1" id="KW-1133">Transmembrane helix</keyword>
<reference evidence="3 4" key="2">
    <citation type="submission" date="2024-07" db="EMBL/GenBank/DDBJ databases">
        <authorList>
            <person name="Akdeniz Z."/>
        </authorList>
    </citation>
    <scope>NUCLEOTIDE SEQUENCE [LARGE SCALE GENOMIC DNA]</scope>
</reference>
<keyword evidence="1" id="KW-0472">Membrane</keyword>
<protein>
    <submittedName>
        <fullName evidence="2">Extracellular nuclease</fullName>
    </submittedName>
    <submittedName>
        <fullName evidence="3">Extracellular_nuclease</fullName>
    </submittedName>
</protein>
<evidence type="ECO:0000256" key="1">
    <source>
        <dbReference type="SAM" id="Phobius"/>
    </source>
</evidence>
<comment type="caution">
    <text evidence="2">The sequence shown here is derived from an EMBL/GenBank/DDBJ whole genome shotgun (WGS) entry which is preliminary data.</text>
</comment>
<keyword evidence="1" id="KW-0812">Transmembrane</keyword>
<gene>
    <name evidence="3" type="ORF">HINF_LOCUS75478</name>
    <name evidence="2" type="ORF">HINF_LOCUS8772</name>
</gene>
<proteinExistence type="predicted"/>
<sequence length="181" mass="21676">MLTLVNLHLSEPLYPGKFGLELRQLLQKYSSKSQKTLGYQRAREEIYSYVQRPNRSGRVLRLFRFQDALRVQFNGHRLQRRFKLRAHRSAVFLQQAGPDGVRYTPPENRLVESEQWALKLPLQALERNQRDVLRPKFHSDMAARNKYDKNNIGLINQYEFVYYIYIKIIFLFVVCVFLFDF</sequence>
<feature type="transmembrane region" description="Helical" evidence="1">
    <location>
        <begin position="160"/>
        <end position="179"/>
    </location>
</feature>
<reference evidence="2" key="1">
    <citation type="submission" date="2023-06" db="EMBL/GenBank/DDBJ databases">
        <authorList>
            <person name="Kurt Z."/>
        </authorList>
    </citation>
    <scope>NUCLEOTIDE SEQUENCE</scope>
</reference>